<dbReference type="VEuPathDB" id="FungiDB:P168DRAFT_330738"/>
<organism evidence="2 3">
    <name type="scientific">Aspergillus campestris (strain IBT 28561)</name>
    <dbReference type="NCBI Taxonomy" id="1392248"/>
    <lineage>
        <taxon>Eukaryota</taxon>
        <taxon>Fungi</taxon>
        <taxon>Dikarya</taxon>
        <taxon>Ascomycota</taxon>
        <taxon>Pezizomycotina</taxon>
        <taxon>Eurotiomycetes</taxon>
        <taxon>Eurotiomycetidae</taxon>
        <taxon>Eurotiales</taxon>
        <taxon>Aspergillaceae</taxon>
        <taxon>Aspergillus</taxon>
        <taxon>Aspergillus subgen. Circumdati</taxon>
    </lineage>
</organism>
<dbReference type="Gene3D" id="1.20.1280.50">
    <property type="match status" value="1"/>
</dbReference>
<dbReference type="EMBL" id="MSFM01000017">
    <property type="protein sequence ID" value="PKX99920.1"/>
    <property type="molecule type" value="Genomic_DNA"/>
</dbReference>
<dbReference type="OrthoDB" id="5295250at2759"/>
<accession>A0A2I1CQL5</accession>
<dbReference type="AlphaFoldDB" id="A0A2I1CQL5"/>
<gene>
    <name evidence="2" type="ORF">P168DRAFT_330738</name>
</gene>
<dbReference type="InterPro" id="IPR036047">
    <property type="entry name" value="F-box-like_dom_sf"/>
</dbReference>
<sequence length="498" mass="55334">MADMDSQVLHLLSQFDSLQTIPARRAAYRGLLDRLSSHEWRDVQERVGTVTFQKDILGSVPTEIAVQIAKYLDLSDLHVLQRVSKKWMSILTFSMVRRILIQKYTGQSSSSQTAQPQADFVRFSKHRIRLERGQPCSKSQLPEPPFPDAPDHPCLDYAHGRYAWLAGESVDVYSLRSNTAQSFCTENREAFVNLRLSESFIAAITIRGHCHAWSLNTHNTASIRLPSCHWRIHAARGDYIILGPSETSPRSSDVAMVWNVASLTCQTVEIGSNLVSMDINPAKNTLIVTNLDPNLEYPPAQLRITRHTLNNTSPPSTTTSTLPLNIMPPTATPNSSYSISPDSLAQFRLNNRLGILSIRRQPPLLDHNVTASSSRTLLVISYHPQPDTHTIHAFQAEHSPFVPFSMASPAAGLLYYLKNDNGKPTIWISNPGSMVPHRPALAMDSRLPREATGRVYSYAGDLKLFGDEEAVLLADGNGLKVWSFGEGGSFGVDVRLDE</sequence>
<dbReference type="InterPro" id="IPR001810">
    <property type="entry name" value="F-box_dom"/>
</dbReference>
<evidence type="ECO:0000313" key="3">
    <source>
        <dbReference type="Proteomes" id="UP000234254"/>
    </source>
</evidence>
<evidence type="ECO:0000313" key="2">
    <source>
        <dbReference type="EMBL" id="PKX99920.1"/>
    </source>
</evidence>
<evidence type="ECO:0000259" key="1">
    <source>
        <dbReference type="PROSITE" id="PS50181"/>
    </source>
</evidence>
<comment type="caution">
    <text evidence="2">The sequence shown here is derived from an EMBL/GenBank/DDBJ whole genome shotgun (WGS) entry which is preliminary data.</text>
</comment>
<protein>
    <submittedName>
        <fullName evidence="2">F-box domain protein</fullName>
    </submittedName>
</protein>
<reference evidence="2" key="1">
    <citation type="submission" date="2016-12" db="EMBL/GenBank/DDBJ databases">
        <title>The genomes of Aspergillus section Nigri reveals drivers in fungal speciation.</title>
        <authorList>
            <consortium name="DOE Joint Genome Institute"/>
            <person name="Vesth T.C."/>
            <person name="Nybo J."/>
            <person name="Theobald S."/>
            <person name="Brandl J."/>
            <person name="Frisvad J.C."/>
            <person name="Nielsen K.F."/>
            <person name="Lyhne E.K."/>
            <person name="Kogle M.E."/>
            <person name="Kuo A."/>
            <person name="Riley R."/>
            <person name="Clum A."/>
            <person name="Nolan M."/>
            <person name="Lipzen A."/>
            <person name="Salamov A."/>
            <person name="Henrissat B."/>
            <person name="Wiebenga A."/>
            <person name="De vries R.P."/>
            <person name="Grigoriev I.V."/>
            <person name="Mortensen U.H."/>
            <person name="Andersen M.R."/>
            <person name="Baker S.E."/>
        </authorList>
    </citation>
    <scope>NUCLEOTIDE SEQUENCE</scope>
    <source>
        <strain evidence="2">IBT 28561</strain>
    </source>
</reference>
<dbReference type="GeneID" id="36549146"/>
<dbReference type="RefSeq" id="XP_024688515.1">
    <property type="nucleotide sequence ID" value="XM_024841622.1"/>
</dbReference>
<name>A0A2I1CQL5_ASPC2</name>
<dbReference type="SUPFAM" id="SSF81383">
    <property type="entry name" value="F-box domain"/>
    <property type="match status" value="1"/>
</dbReference>
<dbReference type="Proteomes" id="UP000234254">
    <property type="component" value="Unassembled WGS sequence"/>
</dbReference>
<dbReference type="Pfam" id="PF12937">
    <property type="entry name" value="F-box-like"/>
    <property type="match status" value="1"/>
</dbReference>
<dbReference type="PROSITE" id="PS50181">
    <property type="entry name" value="FBOX"/>
    <property type="match status" value="1"/>
</dbReference>
<dbReference type="SMART" id="SM00256">
    <property type="entry name" value="FBOX"/>
    <property type="match status" value="1"/>
</dbReference>
<proteinExistence type="predicted"/>
<keyword evidence="3" id="KW-1185">Reference proteome</keyword>
<feature type="domain" description="F-box" evidence="1">
    <location>
        <begin position="54"/>
        <end position="100"/>
    </location>
</feature>